<keyword evidence="3 5" id="KW-1133">Transmembrane helix</keyword>
<dbReference type="InterPro" id="IPR017452">
    <property type="entry name" value="GPCR_Rhodpsn_7TM"/>
</dbReference>
<feature type="transmembrane region" description="Helical" evidence="5">
    <location>
        <begin position="160"/>
        <end position="182"/>
    </location>
</feature>
<evidence type="ECO:0000256" key="5">
    <source>
        <dbReference type="SAM" id="Phobius"/>
    </source>
</evidence>
<dbReference type="GO" id="GO:0033162">
    <property type="term" value="C:melanosome membrane"/>
    <property type="evidence" value="ECO:0007669"/>
    <property type="project" value="TreeGrafter"/>
</dbReference>
<dbReference type="GeneTree" id="ENSGT00390000016722"/>
<dbReference type="GO" id="GO:0035240">
    <property type="term" value="F:dopamine binding"/>
    <property type="evidence" value="ECO:0007669"/>
    <property type="project" value="InterPro"/>
</dbReference>
<dbReference type="PANTHER" id="PTHR15177">
    <property type="entry name" value="G-PROTEIN COUPLED RECEPTOR 143"/>
    <property type="match status" value="1"/>
</dbReference>
<dbReference type="InterPro" id="IPR001414">
    <property type="entry name" value="GPR143"/>
</dbReference>
<dbReference type="SUPFAM" id="SSF81321">
    <property type="entry name" value="Family A G protein-coupled receptor-like"/>
    <property type="match status" value="1"/>
</dbReference>
<dbReference type="PRINTS" id="PR00965">
    <property type="entry name" value="OCULARALBNSM"/>
</dbReference>
<dbReference type="Gene3D" id="1.20.1070.10">
    <property type="entry name" value="Rhodopsin 7-helix transmembrane proteins"/>
    <property type="match status" value="1"/>
</dbReference>
<keyword evidence="4 5" id="KW-0472">Membrane</keyword>
<feature type="transmembrane region" description="Helical" evidence="5">
    <location>
        <begin position="202"/>
        <end position="221"/>
    </location>
</feature>
<dbReference type="Proteomes" id="UP000694388">
    <property type="component" value="Unplaced"/>
</dbReference>
<sequence>MASPRLESYCCPNHKSATAMVLKFRPDVYNGLCLVSASLSVVGVAFQNLPHGHRVGQQLGPLRAPKPRSAAGSIVRMLTTCDILACLGIIVRSTVWLSAPAFVDGISMRNNSSVLPGIFCASTSVWIQFFYSANFLWAFCYAADSYLTMKRAAGKSTMTLYNILTWGLCTVLCVEGITLLYYPSIFRCEENVEHAIPHYVSTYMPMLLVFLVCPVLYIRTMRAVSSVLKSRHGIYSENERQLERAVKIRFLQIMLVFYICWLPNVINEVLLFVKELYPGFERKINENIKITILMTWNMMAIINPMQGLLNSLVYYGWRGCTGLAFWKRRLEPVWSSRVITRLESGLNELSHPPLDDDVCTFHDNGGRVIEDLMTSGTHTLDSLCNLTVESKYPKILAFWHTLHHFVFDVPGTFYDVFLFALQVLRKRPLSWRLYD</sequence>
<evidence type="ECO:0000256" key="2">
    <source>
        <dbReference type="ARBA" id="ARBA00022692"/>
    </source>
</evidence>
<protein>
    <submittedName>
        <fullName evidence="7">G protein-coupled receptor 143</fullName>
    </submittedName>
</protein>
<dbReference type="PANTHER" id="PTHR15177:SF2">
    <property type="entry name" value="G-PROTEIN COUPLED RECEPTOR 143"/>
    <property type="match status" value="1"/>
</dbReference>
<proteinExistence type="predicted"/>
<dbReference type="GO" id="GO:0005886">
    <property type="term" value="C:plasma membrane"/>
    <property type="evidence" value="ECO:0007669"/>
    <property type="project" value="TreeGrafter"/>
</dbReference>
<dbReference type="GO" id="GO:0072544">
    <property type="term" value="F:L-DOPA binding"/>
    <property type="evidence" value="ECO:0007669"/>
    <property type="project" value="InterPro"/>
</dbReference>
<evidence type="ECO:0000256" key="3">
    <source>
        <dbReference type="ARBA" id="ARBA00022989"/>
    </source>
</evidence>
<feature type="transmembrane region" description="Helical" evidence="5">
    <location>
        <begin position="70"/>
        <end position="95"/>
    </location>
</feature>
<comment type="subcellular location">
    <subcellularLocation>
        <location evidence="1">Membrane</location>
    </subcellularLocation>
</comment>
<dbReference type="PROSITE" id="PS50262">
    <property type="entry name" value="G_PROTEIN_RECEP_F1_2"/>
    <property type="match status" value="1"/>
</dbReference>
<dbReference type="AlphaFoldDB" id="A0A8C4R0A2"/>
<reference evidence="7" key="1">
    <citation type="submission" date="2025-08" db="UniProtKB">
        <authorList>
            <consortium name="Ensembl"/>
        </authorList>
    </citation>
    <scope>IDENTIFICATION</scope>
</reference>
<keyword evidence="2 5" id="KW-0812">Transmembrane</keyword>
<feature type="domain" description="G-protein coupled receptors family 1 profile" evidence="6">
    <location>
        <begin position="123"/>
        <end position="314"/>
    </location>
</feature>
<accession>A0A8C4R0A2</accession>
<reference evidence="7" key="2">
    <citation type="submission" date="2025-09" db="UniProtKB">
        <authorList>
            <consortium name="Ensembl"/>
        </authorList>
    </citation>
    <scope>IDENTIFICATION</scope>
</reference>
<feature type="transmembrane region" description="Helical" evidence="5">
    <location>
        <begin position="250"/>
        <end position="273"/>
    </location>
</feature>
<feature type="transmembrane region" description="Helical" evidence="5">
    <location>
        <begin position="293"/>
        <end position="317"/>
    </location>
</feature>
<dbReference type="GO" id="GO:0072545">
    <property type="term" value="F:L-tyrosine binding"/>
    <property type="evidence" value="ECO:0007669"/>
    <property type="project" value="InterPro"/>
</dbReference>
<dbReference type="GO" id="GO:0035643">
    <property type="term" value="F:L-DOPA receptor activity"/>
    <property type="evidence" value="ECO:0007669"/>
    <property type="project" value="TreeGrafter"/>
</dbReference>
<organism evidence="7 8">
    <name type="scientific">Eptatretus burgeri</name>
    <name type="common">Inshore hagfish</name>
    <dbReference type="NCBI Taxonomy" id="7764"/>
    <lineage>
        <taxon>Eukaryota</taxon>
        <taxon>Metazoa</taxon>
        <taxon>Chordata</taxon>
        <taxon>Craniata</taxon>
        <taxon>Vertebrata</taxon>
        <taxon>Cyclostomata</taxon>
        <taxon>Myxini</taxon>
        <taxon>Myxiniformes</taxon>
        <taxon>Myxinidae</taxon>
        <taxon>Eptatretinae</taxon>
        <taxon>Eptatretus</taxon>
    </lineage>
</organism>
<dbReference type="GO" id="GO:0032438">
    <property type="term" value="P:melanosome organization"/>
    <property type="evidence" value="ECO:0007669"/>
    <property type="project" value="TreeGrafter"/>
</dbReference>
<evidence type="ECO:0000256" key="4">
    <source>
        <dbReference type="ARBA" id="ARBA00023136"/>
    </source>
</evidence>
<name>A0A8C4R0A2_EPTBU</name>
<evidence type="ECO:0000256" key="1">
    <source>
        <dbReference type="ARBA" id="ARBA00004370"/>
    </source>
</evidence>
<keyword evidence="8" id="KW-1185">Reference proteome</keyword>
<evidence type="ECO:0000313" key="8">
    <source>
        <dbReference type="Proteomes" id="UP000694388"/>
    </source>
</evidence>
<evidence type="ECO:0000259" key="6">
    <source>
        <dbReference type="PROSITE" id="PS50262"/>
    </source>
</evidence>
<dbReference type="Pfam" id="PF02101">
    <property type="entry name" value="Ocular_alb"/>
    <property type="match status" value="1"/>
</dbReference>
<dbReference type="GO" id="GO:0050848">
    <property type="term" value="P:regulation of calcium-mediated signaling"/>
    <property type="evidence" value="ECO:0007669"/>
    <property type="project" value="TreeGrafter"/>
</dbReference>
<feature type="transmembrane region" description="Helical" evidence="5">
    <location>
        <begin position="115"/>
        <end position="139"/>
    </location>
</feature>
<dbReference type="Ensembl" id="ENSEBUT00000023576.1">
    <property type="protein sequence ID" value="ENSEBUP00000022999.1"/>
    <property type="gene ID" value="ENSEBUG00000014177.1"/>
</dbReference>
<evidence type="ECO:0000313" key="7">
    <source>
        <dbReference type="Ensembl" id="ENSEBUP00000022999.1"/>
    </source>
</evidence>